<dbReference type="RefSeq" id="WP_036748378.1">
    <property type="nucleotide sequence ID" value="NZ_JAGSGC010000002.1"/>
</dbReference>
<comment type="caution">
    <text evidence="2">The sequence shown here is derived from an EMBL/GenBank/DDBJ whole genome shotgun (WGS) entry which is preliminary data.</text>
</comment>
<evidence type="ECO:0000256" key="1">
    <source>
        <dbReference type="SAM" id="Phobius"/>
    </source>
</evidence>
<proteinExistence type="predicted"/>
<evidence type="ECO:0000313" key="2">
    <source>
        <dbReference type="EMBL" id="KDM93006.1"/>
    </source>
</evidence>
<evidence type="ECO:0000313" key="3">
    <source>
        <dbReference type="Proteomes" id="UP000027192"/>
    </source>
</evidence>
<keyword evidence="1" id="KW-0472">Membrane</keyword>
<accession>A0A066RV65</accession>
<keyword evidence="1" id="KW-1133">Transmembrane helix</keyword>
<sequence length="63" mass="7374">MTRRVFQMICLLGLSSIALLHLSEIWFSGPTRPTAFLIEWLPLYAVWSIQLAISWWQPNQRDA</sequence>
<keyword evidence="1" id="KW-0812">Transmembrane</keyword>
<keyword evidence="3" id="KW-1185">Reference proteome</keyword>
<dbReference type="EMBL" id="JMIB01000004">
    <property type="protein sequence ID" value="KDM93006.1"/>
    <property type="molecule type" value="Genomic_DNA"/>
</dbReference>
<feature type="transmembrane region" description="Helical" evidence="1">
    <location>
        <begin position="35"/>
        <end position="56"/>
    </location>
</feature>
<dbReference type="Proteomes" id="UP000027192">
    <property type="component" value="Unassembled WGS sequence"/>
</dbReference>
<reference evidence="2 3" key="1">
    <citation type="submission" date="2014-04" db="EMBL/GenBank/DDBJ databases">
        <title>Draft genome sequence of Photobacterium halotolerans S2753: a solonamide, ngercheumicin and holomycin producer.</title>
        <authorList>
            <person name="Machado H.R."/>
            <person name="Gram L."/>
        </authorList>
    </citation>
    <scope>NUCLEOTIDE SEQUENCE [LARGE SCALE GENOMIC DNA]</scope>
    <source>
        <strain evidence="2 3">S2753</strain>
    </source>
</reference>
<protein>
    <submittedName>
        <fullName evidence="2">Uncharacterized protein</fullName>
    </submittedName>
</protein>
<dbReference type="OrthoDB" id="5827118at2"/>
<dbReference type="AlphaFoldDB" id="A0A066RV65"/>
<organism evidence="2 3">
    <name type="scientific">Photobacterium galatheae</name>
    <dbReference type="NCBI Taxonomy" id="1654360"/>
    <lineage>
        <taxon>Bacteria</taxon>
        <taxon>Pseudomonadati</taxon>
        <taxon>Pseudomonadota</taxon>
        <taxon>Gammaproteobacteria</taxon>
        <taxon>Vibrionales</taxon>
        <taxon>Vibrionaceae</taxon>
        <taxon>Photobacterium</taxon>
    </lineage>
</organism>
<name>A0A066RV65_9GAMM</name>
<gene>
    <name evidence="2" type="ORF">EA58_02125</name>
</gene>